<feature type="region of interest" description="Disordered" evidence="1">
    <location>
        <begin position="481"/>
        <end position="512"/>
    </location>
</feature>
<feature type="compositionally biased region" description="Low complexity" evidence="1">
    <location>
        <begin position="328"/>
        <end position="347"/>
    </location>
</feature>
<dbReference type="OrthoDB" id="3981301at2759"/>
<evidence type="ECO:0000313" key="2">
    <source>
        <dbReference type="EMBL" id="ODV74331.1"/>
    </source>
</evidence>
<keyword evidence="3" id="KW-1185">Reference proteome</keyword>
<feature type="region of interest" description="Disordered" evidence="1">
    <location>
        <begin position="188"/>
        <end position="293"/>
    </location>
</feature>
<feature type="compositionally biased region" description="Basic residues" evidence="1">
    <location>
        <begin position="498"/>
        <end position="512"/>
    </location>
</feature>
<dbReference type="RefSeq" id="XP_020071370.1">
    <property type="nucleotide sequence ID" value="XM_020213637.1"/>
</dbReference>
<feature type="compositionally biased region" description="Polar residues" evidence="1">
    <location>
        <begin position="212"/>
        <end position="223"/>
    </location>
</feature>
<feature type="compositionally biased region" description="Low complexity" evidence="1">
    <location>
        <begin position="239"/>
        <end position="269"/>
    </location>
</feature>
<dbReference type="Proteomes" id="UP000094389">
    <property type="component" value="Unassembled WGS sequence"/>
</dbReference>
<evidence type="ECO:0000256" key="1">
    <source>
        <dbReference type="SAM" id="MobiDB-lite"/>
    </source>
</evidence>
<feature type="compositionally biased region" description="Acidic residues" evidence="1">
    <location>
        <begin position="227"/>
        <end position="238"/>
    </location>
</feature>
<name>A0A1E4S4A6_CYBJN</name>
<reference evidence="2 3" key="1">
    <citation type="journal article" date="2016" name="Proc. Natl. Acad. Sci. U.S.A.">
        <title>Comparative genomics of biotechnologically important yeasts.</title>
        <authorList>
            <person name="Riley R."/>
            <person name="Haridas S."/>
            <person name="Wolfe K.H."/>
            <person name="Lopes M.R."/>
            <person name="Hittinger C.T."/>
            <person name="Goeker M."/>
            <person name="Salamov A.A."/>
            <person name="Wisecaver J.H."/>
            <person name="Long T.M."/>
            <person name="Calvey C.H."/>
            <person name="Aerts A.L."/>
            <person name="Barry K.W."/>
            <person name="Choi C."/>
            <person name="Clum A."/>
            <person name="Coughlan A.Y."/>
            <person name="Deshpande S."/>
            <person name="Douglass A.P."/>
            <person name="Hanson S.J."/>
            <person name="Klenk H.-P."/>
            <person name="LaButti K.M."/>
            <person name="Lapidus A."/>
            <person name="Lindquist E.A."/>
            <person name="Lipzen A.M."/>
            <person name="Meier-Kolthoff J.P."/>
            <person name="Ohm R.A."/>
            <person name="Otillar R.P."/>
            <person name="Pangilinan J.L."/>
            <person name="Peng Y."/>
            <person name="Rokas A."/>
            <person name="Rosa C.A."/>
            <person name="Scheuner C."/>
            <person name="Sibirny A.A."/>
            <person name="Slot J.C."/>
            <person name="Stielow J.B."/>
            <person name="Sun H."/>
            <person name="Kurtzman C.P."/>
            <person name="Blackwell M."/>
            <person name="Grigoriev I.V."/>
            <person name="Jeffries T.W."/>
        </authorList>
    </citation>
    <scope>NUCLEOTIDE SEQUENCE [LARGE SCALE GENOMIC DNA]</scope>
    <source>
        <strain evidence="3">ATCC 18201 / CBS 1600 / BCRC 20928 / JCM 3617 / NBRC 0987 / NRRL Y-1542</strain>
    </source>
</reference>
<dbReference type="OMA" id="RFKFESR"/>
<dbReference type="GeneID" id="30988033"/>
<feature type="compositionally biased region" description="Basic and acidic residues" evidence="1">
    <location>
        <begin position="481"/>
        <end position="497"/>
    </location>
</feature>
<sequence>MLQAPPSKSPHTRGHAHKRSAAISGDFDLDFFRGTTSISQAFEKQELYVPVTPTTHQQGIFATPTSQMSSVTPITAATVQTPMAAEVPSVVVTEAESSPRLTFSPYKGHTRLNSWAHSGPAAVRAKCKSPYSSQVEYSSSTETSPETKNATLNYAYGGMMSPKYDIPEAIIDLDLASGVYFDPATQKHNTKIQHRRTESAPELENFFKPSMNFGSGSASSRKNSAIFEEEDEDDDDDVSSAVSSNHMSNNNNGLNGKNMSSNSLNSNSSTGASRFSPVFSTPQSSKSRRGGATAARYQNHYNNSLLLSSHLSAKSSENLNSKKTAQQSTPHNLVSTSSSSSTLNSPPRFKFESRVYDMPAATSSPETKSKQTHSPKRSLTNNSVKSHKKSKSLLSSISQKFRTGGGYSSQENLVLDGNCGTDSTVVLSDADEGADFDAHNVTLTPLNFGEPGPALDLTTMTPKYNYELDDTTNKDINLFKTDKPVASKTSHQESTKRSEKKHKRGFFHWMKK</sequence>
<accession>A0A1E4S4A6</accession>
<proteinExistence type="predicted"/>
<evidence type="ECO:0000313" key="3">
    <source>
        <dbReference type="Proteomes" id="UP000094389"/>
    </source>
</evidence>
<feature type="compositionally biased region" description="Polar residues" evidence="1">
    <location>
        <begin position="270"/>
        <end position="285"/>
    </location>
</feature>
<organism evidence="2 3">
    <name type="scientific">Cyberlindnera jadinii (strain ATCC 18201 / CBS 1600 / BCRC 20928 / JCM 3617 / NBRC 0987 / NRRL Y-1542)</name>
    <name type="common">Torula yeast</name>
    <name type="synonym">Candida utilis</name>
    <dbReference type="NCBI Taxonomy" id="983966"/>
    <lineage>
        <taxon>Eukaryota</taxon>
        <taxon>Fungi</taxon>
        <taxon>Dikarya</taxon>
        <taxon>Ascomycota</taxon>
        <taxon>Saccharomycotina</taxon>
        <taxon>Saccharomycetes</taxon>
        <taxon>Phaffomycetales</taxon>
        <taxon>Phaffomycetaceae</taxon>
        <taxon>Cyberlindnera</taxon>
    </lineage>
</organism>
<gene>
    <name evidence="2" type="ORF">CYBJADRAFT_161761</name>
</gene>
<feature type="region of interest" description="Disordered" evidence="1">
    <location>
        <begin position="1"/>
        <end position="20"/>
    </location>
</feature>
<feature type="compositionally biased region" description="Basic residues" evidence="1">
    <location>
        <begin position="10"/>
        <end position="20"/>
    </location>
</feature>
<dbReference type="AlphaFoldDB" id="A0A1E4S4A6"/>
<protein>
    <submittedName>
        <fullName evidence="2">Uncharacterized protein</fullName>
    </submittedName>
</protein>
<feature type="region of interest" description="Disordered" evidence="1">
    <location>
        <begin position="314"/>
        <end position="393"/>
    </location>
</feature>
<dbReference type="EMBL" id="KV453928">
    <property type="protein sequence ID" value="ODV74331.1"/>
    <property type="molecule type" value="Genomic_DNA"/>
</dbReference>